<evidence type="ECO:0000256" key="6">
    <source>
        <dbReference type="ARBA" id="ARBA00023004"/>
    </source>
</evidence>
<feature type="compositionally biased region" description="Low complexity" evidence="11">
    <location>
        <begin position="27"/>
        <end position="41"/>
    </location>
</feature>
<evidence type="ECO:0000256" key="11">
    <source>
        <dbReference type="SAM" id="MobiDB-lite"/>
    </source>
</evidence>
<evidence type="ECO:0000256" key="8">
    <source>
        <dbReference type="ARBA" id="ARBA00023136"/>
    </source>
</evidence>
<evidence type="ECO:0000313" key="13">
    <source>
        <dbReference type="Proteomes" id="UP000053201"/>
    </source>
</evidence>
<sequence length="252" mass="28041">MTPSPDSQTSSSGGTCPVDHSSFASIAGKRSAPSSSTSASSSGGGCPVDHTSSHINPLNMMPNLPQTPSQGQTVNLSTERTSSSIPRQDVQDKTWDYPSPQQFYNALKRKGWETPEHEIPTMVDIHNFLNEACWGEVLKWEKMFHCDCKDVKLAKFQGRPQDLTPKARMYSWFGVDKPFDRHDWTVDRCGQQVRYVIDYYSAPDEAPGVPAFNVDVRPALDSPSALFDRARMGARRVWERFFGGDAMEGSQS</sequence>
<gene>
    <name evidence="12" type="ORF">SPPG_06544</name>
</gene>
<evidence type="ECO:0000256" key="7">
    <source>
        <dbReference type="ARBA" id="ARBA00023128"/>
    </source>
</evidence>
<dbReference type="EMBL" id="KQ257461">
    <property type="protein sequence ID" value="KNC98140.1"/>
    <property type="molecule type" value="Genomic_DNA"/>
</dbReference>
<evidence type="ECO:0000256" key="1">
    <source>
        <dbReference type="ARBA" id="ARBA00004273"/>
    </source>
</evidence>
<comment type="similarity">
    <text evidence="2 10">Belongs to the cytochrome c-type heme lyase family.</text>
</comment>
<dbReference type="EC" id="4.4.1.17" evidence="10"/>
<evidence type="ECO:0000256" key="3">
    <source>
        <dbReference type="ARBA" id="ARBA00022617"/>
    </source>
</evidence>
<keyword evidence="4 10" id="KW-0479">Metal-binding</keyword>
<evidence type="ECO:0000313" key="12">
    <source>
        <dbReference type="EMBL" id="KNC98140.1"/>
    </source>
</evidence>
<dbReference type="GO" id="GO:0005743">
    <property type="term" value="C:mitochondrial inner membrane"/>
    <property type="evidence" value="ECO:0007669"/>
    <property type="project" value="UniProtKB-SubCell"/>
</dbReference>
<keyword evidence="9 10" id="KW-0456">Lyase</keyword>
<dbReference type="STRING" id="645134.A0A0L0H9D2"/>
<evidence type="ECO:0000256" key="10">
    <source>
        <dbReference type="RuleBase" id="RU363130"/>
    </source>
</evidence>
<keyword evidence="13" id="KW-1185">Reference proteome</keyword>
<protein>
    <recommendedName>
        <fullName evidence="10">Holocytochrome c-type synthase</fullName>
        <ecNumber evidence="10">4.4.1.17</ecNumber>
    </recommendedName>
</protein>
<dbReference type="VEuPathDB" id="FungiDB:SPPG_06544"/>
<feature type="compositionally biased region" description="Polar residues" evidence="11">
    <location>
        <begin position="64"/>
        <end position="86"/>
    </location>
</feature>
<proteinExistence type="inferred from homology"/>
<keyword evidence="8 10" id="KW-0472">Membrane</keyword>
<dbReference type="OMA" id="KARFWLF"/>
<keyword evidence="5 10" id="KW-0999">Mitochondrion inner membrane</keyword>
<name>A0A0L0H9D2_SPIPD</name>
<dbReference type="Pfam" id="PF01265">
    <property type="entry name" value="Cyto_heme_lyase"/>
    <property type="match status" value="1"/>
</dbReference>
<keyword evidence="6 10" id="KW-0408">Iron</keyword>
<dbReference type="PANTHER" id="PTHR12743">
    <property type="entry name" value="CYTOCHROME C1 HEME LYASE"/>
    <property type="match status" value="1"/>
</dbReference>
<keyword evidence="7 10" id="KW-0496">Mitochondrion</keyword>
<dbReference type="eggNOG" id="KOG3996">
    <property type="taxonomic scope" value="Eukaryota"/>
</dbReference>
<comment type="catalytic activity">
    <reaction evidence="10">
        <text>holo-[cytochrome c] = apo-[cytochrome c] + heme b</text>
        <dbReference type="Rhea" id="RHEA:22648"/>
        <dbReference type="Rhea" id="RHEA-COMP:10725"/>
        <dbReference type="Rhea" id="RHEA-COMP:10726"/>
        <dbReference type="ChEBI" id="CHEBI:29950"/>
        <dbReference type="ChEBI" id="CHEBI:60344"/>
        <dbReference type="ChEBI" id="CHEBI:83739"/>
        <dbReference type="EC" id="4.4.1.17"/>
    </reaction>
</comment>
<evidence type="ECO:0000256" key="2">
    <source>
        <dbReference type="ARBA" id="ARBA00007255"/>
    </source>
</evidence>
<dbReference type="GO" id="GO:0046872">
    <property type="term" value="F:metal ion binding"/>
    <property type="evidence" value="ECO:0007669"/>
    <property type="project" value="UniProtKB-KW"/>
</dbReference>
<keyword evidence="3 10" id="KW-0349">Heme</keyword>
<dbReference type="InterPro" id="IPR000511">
    <property type="entry name" value="Holocyt_c/c1_synthase"/>
</dbReference>
<reference evidence="12 13" key="1">
    <citation type="submission" date="2009-08" db="EMBL/GenBank/DDBJ databases">
        <title>The Genome Sequence of Spizellomyces punctatus strain DAOM BR117.</title>
        <authorList>
            <consortium name="The Broad Institute Genome Sequencing Platform"/>
            <person name="Russ C."/>
            <person name="Cuomo C."/>
            <person name="Shea T."/>
            <person name="Young S.K."/>
            <person name="Zeng Q."/>
            <person name="Koehrsen M."/>
            <person name="Haas B."/>
            <person name="Borodovsky M."/>
            <person name="Guigo R."/>
            <person name="Alvarado L."/>
            <person name="Berlin A."/>
            <person name="Bochicchio J."/>
            <person name="Borenstein D."/>
            <person name="Chapman S."/>
            <person name="Chen Z."/>
            <person name="Engels R."/>
            <person name="Freedman E."/>
            <person name="Gellesch M."/>
            <person name="Goldberg J."/>
            <person name="Griggs A."/>
            <person name="Gujja S."/>
            <person name="Heiman D."/>
            <person name="Hepburn T."/>
            <person name="Howarth C."/>
            <person name="Jen D."/>
            <person name="Larson L."/>
            <person name="Lewis B."/>
            <person name="Mehta T."/>
            <person name="Park D."/>
            <person name="Pearson M."/>
            <person name="Roberts A."/>
            <person name="Saif S."/>
            <person name="Shenoy N."/>
            <person name="Sisk P."/>
            <person name="Stolte C."/>
            <person name="Sykes S."/>
            <person name="Thomson T."/>
            <person name="Walk T."/>
            <person name="White J."/>
            <person name="Yandava C."/>
            <person name="Burger G."/>
            <person name="Gray M.W."/>
            <person name="Holland P.W.H."/>
            <person name="King N."/>
            <person name="Lang F.B.F."/>
            <person name="Roger A.J."/>
            <person name="Ruiz-Trillo I."/>
            <person name="Lander E."/>
            <person name="Nusbaum C."/>
        </authorList>
    </citation>
    <scope>NUCLEOTIDE SEQUENCE [LARGE SCALE GENOMIC DNA]</scope>
    <source>
        <strain evidence="12 13">DAOM BR117</strain>
    </source>
</reference>
<evidence type="ECO:0000256" key="4">
    <source>
        <dbReference type="ARBA" id="ARBA00022723"/>
    </source>
</evidence>
<comment type="subcellular location">
    <subcellularLocation>
        <location evidence="1 10">Mitochondrion inner membrane</location>
    </subcellularLocation>
</comment>
<dbReference type="GeneID" id="27689837"/>
<evidence type="ECO:0000256" key="5">
    <source>
        <dbReference type="ARBA" id="ARBA00022792"/>
    </source>
</evidence>
<evidence type="ECO:0000256" key="9">
    <source>
        <dbReference type="ARBA" id="ARBA00023239"/>
    </source>
</evidence>
<dbReference type="GO" id="GO:0004408">
    <property type="term" value="F:holocytochrome-c synthase activity"/>
    <property type="evidence" value="ECO:0007669"/>
    <property type="project" value="UniProtKB-EC"/>
</dbReference>
<dbReference type="PANTHER" id="PTHR12743:SF3">
    <property type="entry name" value="HOLOCYTOCHROME-C SYNTHASE"/>
    <property type="match status" value="1"/>
</dbReference>
<dbReference type="Proteomes" id="UP000053201">
    <property type="component" value="Unassembled WGS sequence"/>
</dbReference>
<accession>A0A0L0H9D2</accession>
<dbReference type="GO" id="GO:0005758">
    <property type="term" value="C:mitochondrial intermembrane space"/>
    <property type="evidence" value="ECO:0007669"/>
    <property type="project" value="EnsemblFungi"/>
</dbReference>
<dbReference type="RefSeq" id="XP_016606180.1">
    <property type="nucleotide sequence ID" value="XM_016754745.1"/>
</dbReference>
<organism evidence="12 13">
    <name type="scientific">Spizellomyces punctatus (strain DAOM BR117)</name>
    <dbReference type="NCBI Taxonomy" id="645134"/>
    <lineage>
        <taxon>Eukaryota</taxon>
        <taxon>Fungi</taxon>
        <taxon>Fungi incertae sedis</taxon>
        <taxon>Chytridiomycota</taxon>
        <taxon>Chytridiomycota incertae sedis</taxon>
        <taxon>Chytridiomycetes</taxon>
        <taxon>Spizellomycetales</taxon>
        <taxon>Spizellomycetaceae</taxon>
        <taxon>Spizellomyces</taxon>
    </lineage>
</organism>
<comment type="function">
    <text evidence="10">Lyase that catalyzes the covalent linking of the heme group to the cytochrome C apoprotein to produce the mature functional cytochrome.</text>
</comment>
<dbReference type="InParanoid" id="A0A0L0H9D2"/>
<dbReference type="PROSITE" id="PS00822">
    <property type="entry name" value="CYTO_HEME_LYASE_2"/>
    <property type="match status" value="1"/>
</dbReference>
<dbReference type="OrthoDB" id="4243at2759"/>
<dbReference type="AlphaFoldDB" id="A0A0L0H9D2"/>
<feature type="compositionally biased region" description="Polar residues" evidence="11">
    <location>
        <begin position="1"/>
        <end position="14"/>
    </location>
</feature>
<feature type="region of interest" description="Disordered" evidence="11">
    <location>
        <begin position="1"/>
        <end position="96"/>
    </location>
</feature>